<evidence type="ECO:0000256" key="2">
    <source>
        <dbReference type="ARBA" id="ARBA00012438"/>
    </source>
</evidence>
<keyword evidence="5" id="KW-0902">Two-component regulatory system</keyword>
<dbReference type="InterPro" id="IPR004358">
    <property type="entry name" value="Sig_transdc_His_kin-like_C"/>
</dbReference>
<keyword evidence="10" id="KW-1185">Reference proteome</keyword>
<dbReference type="SMART" id="SM00086">
    <property type="entry name" value="PAC"/>
    <property type="match status" value="2"/>
</dbReference>
<evidence type="ECO:0000256" key="1">
    <source>
        <dbReference type="ARBA" id="ARBA00000085"/>
    </source>
</evidence>
<dbReference type="InterPro" id="IPR013656">
    <property type="entry name" value="PAS_4"/>
</dbReference>
<dbReference type="Pfam" id="PF08448">
    <property type="entry name" value="PAS_4"/>
    <property type="match status" value="1"/>
</dbReference>
<dbReference type="CDD" id="cd00130">
    <property type="entry name" value="PAS"/>
    <property type="match status" value="2"/>
</dbReference>
<dbReference type="Proteomes" id="UP000629098">
    <property type="component" value="Unassembled WGS sequence"/>
</dbReference>
<dbReference type="InterPro" id="IPR036097">
    <property type="entry name" value="HisK_dim/P_sf"/>
</dbReference>
<dbReference type="InterPro" id="IPR036890">
    <property type="entry name" value="HATPase_C_sf"/>
</dbReference>
<feature type="domain" description="PAC" evidence="8">
    <location>
        <begin position="78"/>
        <end position="130"/>
    </location>
</feature>
<dbReference type="Pfam" id="PF08447">
    <property type="entry name" value="PAS_3"/>
    <property type="match status" value="1"/>
</dbReference>
<dbReference type="Gene3D" id="1.10.287.130">
    <property type="match status" value="1"/>
</dbReference>
<keyword evidence="6" id="KW-0175">Coiled coil</keyword>
<dbReference type="Pfam" id="PF00512">
    <property type="entry name" value="HisKA"/>
    <property type="match status" value="1"/>
</dbReference>
<keyword evidence="4" id="KW-0418">Kinase</keyword>
<reference evidence="9" key="1">
    <citation type="submission" date="2020-09" db="EMBL/GenBank/DDBJ databases">
        <title>Iningainema tapete sp. nov. (Scytonemataceae, Cyanobacteria) from greenhouses in central Florida (USA) produces two types of nodularin with biosynthetic potential for microcystin-LR and anabaenopeptins.</title>
        <authorList>
            <person name="Berthold D.E."/>
            <person name="Lefler F.W."/>
            <person name="Huang I.-S."/>
            <person name="Abdulla H."/>
            <person name="Zimba P.V."/>
            <person name="Laughinghouse H.D. IV."/>
        </authorList>
    </citation>
    <scope>NUCLEOTIDE SEQUENCE</scope>
    <source>
        <strain evidence="9">BLCCT55</strain>
    </source>
</reference>
<proteinExistence type="predicted"/>
<dbReference type="AlphaFoldDB" id="A0A8J6XI67"/>
<dbReference type="NCBIfam" id="TIGR00229">
    <property type="entry name" value="sensory_box"/>
    <property type="match status" value="1"/>
</dbReference>
<dbReference type="Gene3D" id="3.30.450.20">
    <property type="entry name" value="PAS domain"/>
    <property type="match status" value="2"/>
</dbReference>
<keyword evidence="4" id="KW-0808">Transferase</keyword>
<evidence type="ECO:0000256" key="6">
    <source>
        <dbReference type="SAM" id="Coils"/>
    </source>
</evidence>
<evidence type="ECO:0000256" key="3">
    <source>
        <dbReference type="ARBA" id="ARBA00022553"/>
    </source>
</evidence>
<dbReference type="RefSeq" id="WP_190827752.1">
    <property type="nucleotide sequence ID" value="NZ_CAWPPI010000043.1"/>
</dbReference>
<dbReference type="EMBL" id="JACXAE010000043">
    <property type="protein sequence ID" value="MBD2772766.1"/>
    <property type="molecule type" value="Genomic_DNA"/>
</dbReference>
<dbReference type="InterPro" id="IPR003661">
    <property type="entry name" value="HisK_dim/P_dom"/>
</dbReference>
<gene>
    <name evidence="9" type="ORF">ICL16_11960</name>
</gene>
<dbReference type="SUPFAM" id="SSF55785">
    <property type="entry name" value="PYP-like sensor domain (PAS domain)"/>
    <property type="match status" value="2"/>
</dbReference>
<dbReference type="PANTHER" id="PTHR43065">
    <property type="entry name" value="SENSOR HISTIDINE KINASE"/>
    <property type="match status" value="1"/>
</dbReference>
<dbReference type="SMART" id="SM00388">
    <property type="entry name" value="HisKA"/>
    <property type="match status" value="1"/>
</dbReference>
<dbReference type="InterPro" id="IPR035965">
    <property type="entry name" value="PAS-like_dom_sf"/>
</dbReference>
<keyword evidence="3" id="KW-0597">Phosphoprotein</keyword>
<name>A0A8J6XI67_9CYAN</name>
<dbReference type="PANTHER" id="PTHR43065:SF50">
    <property type="entry name" value="HISTIDINE KINASE"/>
    <property type="match status" value="1"/>
</dbReference>
<comment type="caution">
    <text evidence="9">The sequence shown here is derived from an EMBL/GenBank/DDBJ whole genome shotgun (WGS) entry which is preliminary data.</text>
</comment>
<comment type="catalytic activity">
    <reaction evidence="1">
        <text>ATP + protein L-histidine = ADP + protein N-phospho-L-histidine.</text>
        <dbReference type="EC" id="2.7.13.3"/>
    </reaction>
</comment>
<evidence type="ECO:0000313" key="9">
    <source>
        <dbReference type="EMBL" id="MBD2772766.1"/>
    </source>
</evidence>
<dbReference type="InterPro" id="IPR000014">
    <property type="entry name" value="PAS"/>
</dbReference>
<dbReference type="GO" id="GO:0000155">
    <property type="term" value="F:phosphorelay sensor kinase activity"/>
    <property type="evidence" value="ECO:0007669"/>
    <property type="project" value="InterPro"/>
</dbReference>
<dbReference type="InterPro" id="IPR000700">
    <property type="entry name" value="PAS-assoc_C"/>
</dbReference>
<dbReference type="SMART" id="SM00387">
    <property type="entry name" value="HATPase_c"/>
    <property type="match status" value="1"/>
</dbReference>
<dbReference type="InterPro" id="IPR013655">
    <property type="entry name" value="PAS_fold_3"/>
</dbReference>
<dbReference type="PRINTS" id="PR00344">
    <property type="entry name" value="BCTRLSENSOR"/>
</dbReference>
<sequence length="629" mass="71883">MHLHNNSELFRLFLEHTPAAVAMFDRQMRYIATSRKWLTDYGIHQRSVIGRSHYEVFPEISDKWKTVHQRCLAGSVEHCDADSFVRQDGGVEWVKWECRPWYEHNGEIGGIIFFAQLITEQKCTEEALSASEKRFYNLCANVPGVIFQLLLRSNGFLSCPYISSFSRQLFELEPQQIQQNFRQIYTLVHKSDRLFLKDSMVVSLDTLLPWVWEGRITTRTGKLKWVRAVSRPSKQADGDILWDGLIIDISDRLQAEQVLRQYHEDLEAKVQSRTAELHKANLQLQVEIKERQQIEEALRQSEARYREAAINAQNQTQQLEKTLAELTRTQTQLVQSEKMSSLGQLVAGVAHEINNPVNFIYGNLAHASEYTKDLIGLIKLYQHEYCPATPQIQEEIDAIDLDFLLSDLPKLLSSMKVGADRIRGIVRSLRNFSRHDEAEMKAVDIHEGLDSTLMILQHRLKHKPDYPGIEVIKNYGKLPLVECCAGQLNQVFMNLLANAIDALEESCRDNSVIKNANFALTSPRSKNNSNCGYKTPDPRIEIKTELLDNKHVLIRIADNGPGIAIEVQKYLFDPFFTTKPVGVGTGLGLSISYQIVVEKHRGQLHCNSECGRGTEFVIEIPLQQNCPQL</sequence>
<dbReference type="InterPro" id="IPR001610">
    <property type="entry name" value="PAC"/>
</dbReference>
<evidence type="ECO:0000259" key="7">
    <source>
        <dbReference type="PROSITE" id="PS50109"/>
    </source>
</evidence>
<dbReference type="EC" id="2.7.13.3" evidence="2"/>
<evidence type="ECO:0000256" key="4">
    <source>
        <dbReference type="ARBA" id="ARBA00022777"/>
    </source>
</evidence>
<dbReference type="PROSITE" id="PS50109">
    <property type="entry name" value="HIS_KIN"/>
    <property type="match status" value="1"/>
</dbReference>
<evidence type="ECO:0000313" key="10">
    <source>
        <dbReference type="Proteomes" id="UP000629098"/>
    </source>
</evidence>
<evidence type="ECO:0000256" key="5">
    <source>
        <dbReference type="ARBA" id="ARBA00023012"/>
    </source>
</evidence>
<dbReference type="PROSITE" id="PS50113">
    <property type="entry name" value="PAC"/>
    <property type="match status" value="2"/>
</dbReference>
<feature type="domain" description="Histidine kinase" evidence="7">
    <location>
        <begin position="348"/>
        <end position="624"/>
    </location>
</feature>
<accession>A0A8J6XI67</accession>
<dbReference type="CDD" id="cd00082">
    <property type="entry name" value="HisKA"/>
    <property type="match status" value="1"/>
</dbReference>
<feature type="domain" description="PAC" evidence="8">
    <location>
        <begin position="210"/>
        <end position="261"/>
    </location>
</feature>
<dbReference type="SUPFAM" id="SSF47384">
    <property type="entry name" value="Homodimeric domain of signal transducing histidine kinase"/>
    <property type="match status" value="1"/>
</dbReference>
<feature type="coiled-coil region" evidence="6">
    <location>
        <begin position="263"/>
        <end position="332"/>
    </location>
</feature>
<evidence type="ECO:0000259" key="8">
    <source>
        <dbReference type="PROSITE" id="PS50113"/>
    </source>
</evidence>
<organism evidence="9 10">
    <name type="scientific">Iningainema tapete BLCC-T55</name>
    <dbReference type="NCBI Taxonomy" id="2748662"/>
    <lineage>
        <taxon>Bacteria</taxon>
        <taxon>Bacillati</taxon>
        <taxon>Cyanobacteriota</taxon>
        <taxon>Cyanophyceae</taxon>
        <taxon>Nostocales</taxon>
        <taxon>Scytonemataceae</taxon>
        <taxon>Iningainema tapete</taxon>
    </lineage>
</organism>
<dbReference type="InterPro" id="IPR003594">
    <property type="entry name" value="HATPase_dom"/>
</dbReference>
<protein>
    <recommendedName>
        <fullName evidence="2">histidine kinase</fullName>
        <ecNumber evidence="2">2.7.13.3</ecNumber>
    </recommendedName>
</protein>
<dbReference type="Gene3D" id="3.30.565.10">
    <property type="entry name" value="Histidine kinase-like ATPase, C-terminal domain"/>
    <property type="match status" value="1"/>
</dbReference>
<dbReference type="Pfam" id="PF02518">
    <property type="entry name" value="HATPase_c"/>
    <property type="match status" value="1"/>
</dbReference>
<dbReference type="InterPro" id="IPR005467">
    <property type="entry name" value="His_kinase_dom"/>
</dbReference>
<dbReference type="SUPFAM" id="SSF55874">
    <property type="entry name" value="ATPase domain of HSP90 chaperone/DNA topoisomerase II/histidine kinase"/>
    <property type="match status" value="1"/>
</dbReference>